<protein>
    <submittedName>
        <fullName evidence="2">Uncharacterized protein</fullName>
    </submittedName>
</protein>
<sequence>MTCRRRWWCRYFCLRL</sequence>
<keyword evidence="3" id="KW-1185">Reference proteome</keyword>
<gene>
    <name evidence="1" type="ORF">SI7747_17019568</name>
    <name evidence="2" type="ORF">SI8410_17021052</name>
</gene>
<accession>A0A7I8LMA7</accession>
<evidence type="ECO:0000313" key="2">
    <source>
        <dbReference type="EMBL" id="CAA7410374.1"/>
    </source>
</evidence>
<reference evidence="2" key="1">
    <citation type="submission" date="2020-02" db="EMBL/GenBank/DDBJ databases">
        <authorList>
            <person name="Scholz U."/>
            <person name="Mascher M."/>
            <person name="Fiebig A."/>
        </authorList>
    </citation>
    <scope>NUCLEOTIDE SEQUENCE</scope>
</reference>
<dbReference type="Proteomes" id="UP000663760">
    <property type="component" value="Chromosome 17"/>
</dbReference>
<dbReference type="AlphaFoldDB" id="A0A7I8LMA7"/>
<dbReference type="EMBL" id="LR743604">
    <property type="protein sequence ID" value="CAA2634109.1"/>
    <property type="molecule type" value="Genomic_DNA"/>
</dbReference>
<name>A0A7I8LMA7_SPIIN</name>
<dbReference type="EMBL" id="LR746280">
    <property type="protein sequence ID" value="CAA7410374.1"/>
    <property type="molecule type" value="Genomic_DNA"/>
</dbReference>
<proteinExistence type="predicted"/>
<organism evidence="2 3">
    <name type="scientific">Spirodela intermedia</name>
    <name type="common">Intermediate duckweed</name>
    <dbReference type="NCBI Taxonomy" id="51605"/>
    <lineage>
        <taxon>Eukaryota</taxon>
        <taxon>Viridiplantae</taxon>
        <taxon>Streptophyta</taxon>
        <taxon>Embryophyta</taxon>
        <taxon>Tracheophyta</taxon>
        <taxon>Spermatophyta</taxon>
        <taxon>Magnoliopsida</taxon>
        <taxon>Liliopsida</taxon>
        <taxon>Araceae</taxon>
        <taxon>Lemnoideae</taxon>
        <taxon>Spirodela</taxon>
    </lineage>
</organism>
<evidence type="ECO:0000313" key="3">
    <source>
        <dbReference type="Proteomes" id="UP000663760"/>
    </source>
</evidence>
<evidence type="ECO:0000313" key="1">
    <source>
        <dbReference type="EMBL" id="CAA2634109.1"/>
    </source>
</evidence>